<protein>
    <submittedName>
        <fullName evidence="1">Uncharacterized protein</fullName>
    </submittedName>
</protein>
<comment type="caution">
    <text evidence="1">The sequence shown here is derived from an EMBL/GenBank/DDBJ whole genome shotgun (WGS) entry which is preliminary data.</text>
</comment>
<dbReference type="Proteomes" id="UP000886595">
    <property type="component" value="Unassembled WGS sequence"/>
</dbReference>
<proteinExistence type="predicted"/>
<evidence type="ECO:0000313" key="1">
    <source>
        <dbReference type="EMBL" id="KAG2314857.1"/>
    </source>
</evidence>
<organism evidence="1 2">
    <name type="scientific">Brassica carinata</name>
    <name type="common">Ethiopian mustard</name>
    <name type="synonym">Abyssinian cabbage</name>
    <dbReference type="NCBI Taxonomy" id="52824"/>
    <lineage>
        <taxon>Eukaryota</taxon>
        <taxon>Viridiplantae</taxon>
        <taxon>Streptophyta</taxon>
        <taxon>Embryophyta</taxon>
        <taxon>Tracheophyta</taxon>
        <taxon>Spermatophyta</taxon>
        <taxon>Magnoliopsida</taxon>
        <taxon>eudicotyledons</taxon>
        <taxon>Gunneridae</taxon>
        <taxon>Pentapetalae</taxon>
        <taxon>rosids</taxon>
        <taxon>malvids</taxon>
        <taxon>Brassicales</taxon>
        <taxon>Brassicaceae</taxon>
        <taxon>Brassiceae</taxon>
        <taxon>Brassica</taxon>
    </lineage>
</organism>
<name>A0A8X8AXY7_BRACI</name>
<evidence type="ECO:0000313" key="2">
    <source>
        <dbReference type="Proteomes" id="UP000886595"/>
    </source>
</evidence>
<keyword evidence="2" id="KW-1185">Reference proteome</keyword>
<gene>
    <name evidence="1" type="ORF">Bca52824_017979</name>
</gene>
<sequence>MLLSCLRLQEGAIILAVSYGSLVEKITTTPRRDIKRESRREEKVVKAAVLDKSTKVINKYHDQDTTDHVTSGFIDESEMQQH</sequence>
<dbReference type="AlphaFoldDB" id="A0A8X8AXY7"/>
<reference evidence="1 2" key="1">
    <citation type="submission" date="2020-02" db="EMBL/GenBank/DDBJ databases">
        <authorList>
            <person name="Ma Q."/>
            <person name="Huang Y."/>
            <person name="Song X."/>
            <person name="Pei D."/>
        </authorList>
    </citation>
    <scope>NUCLEOTIDE SEQUENCE [LARGE SCALE GENOMIC DNA]</scope>
    <source>
        <strain evidence="1">Sxm20200214</strain>
        <tissue evidence="1">Leaf</tissue>
    </source>
</reference>
<dbReference type="EMBL" id="JAAMPC010000004">
    <property type="protein sequence ID" value="KAG2314857.1"/>
    <property type="molecule type" value="Genomic_DNA"/>
</dbReference>
<accession>A0A8X8AXY7</accession>